<dbReference type="KEGG" id="bfo:118426184"/>
<dbReference type="AlphaFoldDB" id="A0A9J7N664"/>
<evidence type="ECO:0000313" key="1">
    <source>
        <dbReference type="Proteomes" id="UP000001554"/>
    </source>
</evidence>
<evidence type="ECO:0000313" key="2">
    <source>
        <dbReference type="RefSeq" id="XP_035691339.1"/>
    </source>
</evidence>
<dbReference type="RefSeq" id="XP_035691339.1">
    <property type="nucleotide sequence ID" value="XM_035835446.1"/>
</dbReference>
<organism evidence="1 2">
    <name type="scientific">Branchiostoma floridae</name>
    <name type="common">Florida lancelet</name>
    <name type="synonym">Amphioxus</name>
    <dbReference type="NCBI Taxonomy" id="7739"/>
    <lineage>
        <taxon>Eukaryota</taxon>
        <taxon>Metazoa</taxon>
        <taxon>Chordata</taxon>
        <taxon>Cephalochordata</taxon>
        <taxon>Leptocardii</taxon>
        <taxon>Amphioxiformes</taxon>
        <taxon>Branchiostomatidae</taxon>
        <taxon>Branchiostoma</taxon>
    </lineage>
</organism>
<dbReference type="Proteomes" id="UP000001554">
    <property type="component" value="Chromosome 11"/>
</dbReference>
<reference evidence="2" key="2">
    <citation type="submission" date="2025-08" db="UniProtKB">
        <authorList>
            <consortium name="RefSeq"/>
        </authorList>
    </citation>
    <scope>IDENTIFICATION</scope>
    <source>
        <strain evidence="2">S238N-H82</strain>
        <tissue evidence="2">Testes</tissue>
    </source>
</reference>
<reference evidence="1" key="1">
    <citation type="journal article" date="2020" name="Nat. Ecol. Evol.">
        <title>Deeply conserved synteny resolves early events in vertebrate evolution.</title>
        <authorList>
            <person name="Simakov O."/>
            <person name="Marletaz F."/>
            <person name="Yue J.X."/>
            <person name="O'Connell B."/>
            <person name="Jenkins J."/>
            <person name="Brandt A."/>
            <person name="Calef R."/>
            <person name="Tung C.H."/>
            <person name="Huang T.K."/>
            <person name="Schmutz J."/>
            <person name="Satoh N."/>
            <person name="Yu J.K."/>
            <person name="Putnam N.H."/>
            <person name="Green R.E."/>
            <person name="Rokhsar D.S."/>
        </authorList>
    </citation>
    <scope>NUCLEOTIDE SEQUENCE [LARGE SCALE GENOMIC DNA]</scope>
    <source>
        <strain evidence="1">S238N-H82</strain>
    </source>
</reference>
<protein>
    <submittedName>
        <fullName evidence="2">Uncharacterized protein LOC118426184</fullName>
    </submittedName>
</protein>
<keyword evidence="1" id="KW-1185">Reference proteome</keyword>
<gene>
    <name evidence="2" type="primary">LOC118426184</name>
</gene>
<dbReference type="GeneID" id="118426184"/>
<accession>A0A9J7N664</accession>
<name>A0A9J7N664_BRAFL</name>
<proteinExistence type="predicted"/>
<sequence length="477" mass="50769">MEPPAIVSASLFSDELQQSCEEDHLSAESAAEIQDSIAAVSQPLSKAPSWDDGQFQGVLDSIPASRTSTLPAAFNPPPESSSQVPPWDDCPFEGLLSCSTPAPGMSTVTGNAAFNQPQPASLQVPPIDGGFLVPVSSGTSSIPAAFNQQQDTNTNHPMDDAPFSTLLMDQTETSSSSALSLQVPSTDDNPAGGLQVSAICSIAVGFSQQPGTNTNHTMDDVPFSTLSIIQAEDSDLATLPTASEEIHFEDQGANQLDMDMPFHSVSMDEDESVPKALYSMDLYPSATLAGSGLDSGFLTTRPSGPTDVGCHPFPAACTTVAAQKSMSSIASPMLSISSLVSLLSPPNSSQNAPIHEIMAPATLTDTRKPLSTTFDQYTLVSIFNPRDEKVVDIDVHPGTPLKAVAHQYRHKIFGKLRGAWFTFAHWSSTEKLLLPADMEIEGGGELSIRVVEAEVGQWQWRMDANGMLEKREWADGN</sequence>